<keyword evidence="2" id="KW-0812">Transmembrane</keyword>
<dbReference type="Gene3D" id="1.20.120.1200">
    <property type="entry name" value="NADH-ubiquinone/plastoquinone oxidoreductase chain 6, subunit NuoJ"/>
    <property type="match status" value="1"/>
</dbReference>
<dbReference type="GO" id="GO:0050136">
    <property type="term" value="F:NADH dehydrogenase (quinone) (non-electrogenic) activity"/>
    <property type="evidence" value="ECO:0007669"/>
    <property type="project" value="UniProtKB-EC"/>
</dbReference>
<feature type="transmembrane region" description="Helical" evidence="2">
    <location>
        <begin position="105"/>
        <end position="123"/>
    </location>
</feature>
<comment type="catalytic activity">
    <reaction evidence="2">
        <text>a quinone + NADH + 5 H(+)(in) = a quinol + NAD(+) + 4 H(+)(out)</text>
        <dbReference type="Rhea" id="RHEA:57888"/>
        <dbReference type="ChEBI" id="CHEBI:15378"/>
        <dbReference type="ChEBI" id="CHEBI:24646"/>
        <dbReference type="ChEBI" id="CHEBI:57540"/>
        <dbReference type="ChEBI" id="CHEBI:57945"/>
        <dbReference type="ChEBI" id="CHEBI:132124"/>
    </reaction>
</comment>
<keyword evidence="3" id="KW-0560">Oxidoreductase</keyword>
<comment type="subcellular location">
    <subcellularLocation>
        <location evidence="2">Cell membrane</location>
        <topology evidence="2">Multi-pass membrane protein</topology>
    </subcellularLocation>
</comment>
<feature type="transmembrane region" description="Helical" evidence="2">
    <location>
        <begin position="6"/>
        <end position="25"/>
    </location>
</feature>
<dbReference type="InterPro" id="IPR042106">
    <property type="entry name" value="Nuo/plastoQ_OxRdtase_6_NuoJ"/>
</dbReference>
<dbReference type="Pfam" id="PF00499">
    <property type="entry name" value="Oxidored_q3"/>
    <property type="match status" value="1"/>
</dbReference>
<keyword evidence="4" id="KW-1185">Reference proteome</keyword>
<evidence type="ECO:0000313" key="3">
    <source>
        <dbReference type="EMBL" id="WRP15869.1"/>
    </source>
</evidence>
<keyword evidence="2" id="KW-0874">Quinone</keyword>
<evidence type="ECO:0000256" key="2">
    <source>
        <dbReference type="RuleBase" id="RU004429"/>
    </source>
</evidence>
<sequence length="180" mass="19277">MNAVQIIYALLAVVTLACAYGVVVAPKLMHSALWLGATFVGMAALYVLLDADFLAAAQILIYVGAITTMILFGIMLSDIRDLRAPGEGPWWRRFARLVLSPRRGLLPLLAALGFAVVLWGIAWQAPWPASAPPATSDVTSSIGRVLFTEYALPFELASVLLLVALVGAVVLAMREGVDNR</sequence>
<comment type="similarity">
    <text evidence="1 2">Belongs to the complex I subunit 6 family.</text>
</comment>
<name>A0ABZ1BT03_9FIRM</name>
<organism evidence="3 4">
    <name type="scientific">Geochorda subterranea</name>
    <dbReference type="NCBI Taxonomy" id="3109564"/>
    <lineage>
        <taxon>Bacteria</taxon>
        <taxon>Bacillati</taxon>
        <taxon>Bacillota</taxon>
        <taxon>Limnochordia</taxon>
        <taxon>Limnochordales</taxon>
        <taxon>Geochordaceae</taxon>
        <taxon>Geochorda</taxon>
    </lineage>
</organism>
<keyword evidence="2" id="KW-0472">Membrane</keyword>
<feature type="transmembrane region" description="Helical" evidence="2">
    <location>
        <begin position="55"/>
        <end position="76"/>
    </location>
</feature>
<dbReference type="EC" id="7.1.1.-" evidence="2"/>
<keyword evidence="2" id="KW-1133">Transmembrane helix</keyword>
<dbReference type="EMBL" id="CP141614">
    <property type="protein sequence ID" value="WRP15869.1"/>
    <property type="molecule type" value="Genomic_DNA"/>
</dbReference>
<proteinExistence type="inferred from homology"/>
<feature type="transmembrane region" description="Helical" evidence="2">
    <location>
        <begin position="32"/>
        <end position="49"/>
    </location>
</feature>
<comment type="function">
    <text evidence="2">NDH-1 shuttles electrons from NADH, via FMN and iron-sulfur (Fe-S) centers, to quinones in the respiratory chain. Couples the redox reaction to proton translocation (for every two electrons transferred, four hydrogen ions are translocated across the cytoplasmic membrane), and thus conserves the redox energy in a proton gradient.</text>
</comment>
<dbReference type="InterPro" id="IPR001457">
    <property type="entry name" value="NADH_UbQ/plastoQ_OxRdtase_su6"/>
</dbReference>
<accession>A0ABZ1BT03</accession>
<gene>
    <name evidence="3" type="ORF">VLY81_06880</name>
</gene>
<evidence type="ECO:0000256" key="1">
    <source>
        <dbReference type="ARBA" id="ARBA00005698"/>
    </source>
</evidence>
<dbReference type="PANTHER" id="PTHR33269">
    <property type="entry name" value="NADH-UBIQUINONE OXIDOREDUCTASE CHAIN 6"/>
    <property type="match status" value="1"/>
</dbReference>
<keyword evidence="2" id="KW-1003">Cell membrane</keyword>
<dbReference type="RefSeq" id="WP_324670277.1">
    <property type="nucleotide sequence ID" value="NZ_CP141614.1"/>
</dbReference>
<dbReference type="PANTHER" id="PTHR33269:SF17">
    <property type="entry name" value="NADH-UBIQUINONE OXIDOREDUCTASE CHAIN 6"/>
    <property type="match status" value="1"/>
</dbReference>
<evidence type="ECO:0000313" key="4">
    <source>
        <dbReference type="Proteomes" id="UP001333102"/>
    </source>
</evidence>
<dbReference type="Proteomes" id="UP001333102">
    <property type="component" value="Chromosome"/>
</dbReference>
<feature type="transmembrane region" description="Helical" evidence="2">
    <location>
        <begin position="150"/>
        <end position="173"/>
    </location>
</feature>
<protein>
    <recommendedName>
        <fullName evidence="2">NADH-quinone oxidoreductase subunit J</fullName>
        <ecNumber evidence="2">7.1.1.-</ecNumber>
    </recommendedName>
</protein>
<reference evidence="4" key="1">
    <citation type="submission" date="2023-12" db="EMBL/GenBank/DDBJ databases">
        <title>Novel isolates from deep terrestrial aquifers shed light on the physiology and ecology of the class Limnochordia.</title>
        <authorList>
            <person name="Karnachuk O.V."/>
            <person name="Lukina A.P."/>
            <person name="Avakyan M.R."/>
            <person name="Kadnikov V."/>
            <person name="Begmatov S."/>
            <person name="Beletsky A.V."/>
            <person name="Mardanov A.V."/>
            <person name="Ravin N.V."/>
        </authorList>
    </citation>
    <scope>NUCLEOTIDE SEQUENCE [LARGE SCALE GENOMIC DNA]</scope>
    <source>
        <strain evidence="4">LN</strain>
    </source>
</reference>
<keyword evidence="2" id="KW-0520">NAD</keyword>